<dbReference type="EMBL" id="BARW01025453">
    <property type="protein sequence ID" value="GAJ08751.1"/>
    <property type="molecule type" value="Genomic_DNA"/>
</dbReference>
<feature type="non-terminal residue" evidence="1">
    <location>
        <position position="1"/>
    </location>
</feature>
<sequence>ACYELLNRQGIFNERQLLEHIAAKNFKRGSRESQCQESILNRLQSVIEYMGAVYDTTRSHDLAALTKRSIVWMLHGLSSDDIATFVGDLILWLKEFMPVCYQPTLKLVLIMDEFTHICNISRCVRADIREPYMLDATRTFRKRGISLLLGTQSVYTVPNVILSNLSCFWMAYRPIEGYSLEILSKNLTLNYDQADYMMEMPLRYVVCKTKICPKAFLADVGEINLHIATDQEMAERREETQRILDSLLEPEPDQPSLFSEE</sequence>
<dbReference type="Gene3D" id="3.40.50.300">
    <property type="entry name" value="P-loop containing nucleotide triphosphate hydrolases"/>
    <property type="match status" value="1"/>
</dbReference>
<evidence type="ECO:0008006" key="2">
    <source>
        <dbReference type="Google" id="ProtNLM"/>
    </source>
</evidence>
<feature type="non-terminal residue" evidence="1">
    <location>
        <position position="261"/>
    </location>
</feature>
<dbReference type="AlphaFoldDB" id="X1V7Y3"/>
<dbReference type="InterPro" id="IPR027417">
    <property type="entry name" value="P-loop_NTPase"/>
</dbReference>
<reference evidence="1" key="1">
    <citation type="journal article" date="2014" name="Front. Microbiol.">
        <title>High frequency of phylogenetically diverse reductive dehalogenase-homologous genes in deep subseafloor sedimentary metagenomes.</title>
        <authorList>
            <person name="Kawai M."/>
            <person name="Futagami T."/>
            <person name="Toyoda A."/>
            <person name="Takaki Y."/>
            <person name="Nishi S."/>
            <person name="Hori S."/>
            <person name="Arai W."/>
            <person name="Tsubouchi T."/>
            <person name="Morono Y."/>
            <person name="Uchiyama I."/>
            <person name="Ito T."/>
            <person name="Fujiyama A."/>
            <person name="Inagaki F."/>
            <person name="Takami H."/>
        </authorList>
    </citation>
    <scope>NUCLEOTIDE SEQUENCE</scope>
    <source>
        <strain evidence="1">Expedition CK06-06</strain>
    </source>
</reference>
<comment type="caution">
    <text evidence="1">The sequence shown here is derived from an EMBL/GenBank/DDBJ whole genome shotgun (WGS) entry which is preliminary data.</text>
</comment>
<organism evidence="1">
    <name type="scientific">marine sediment metagenome</name>
    <dbReference type="NCBI Taxonomy" id="412755"/>
    <lineage>
        <taxon>unclassified sequences</taxon>
        <taxon>metagenomes</taxon>
        <taxon>ecological metagenomes</taxon>
    </lineage>
</organism>
<evidence type="ECO:0000313" key="1">
    <source>
        <dbReference type="EMBL" id="GAJ08751.1"/>
    </source>
</evidence>
<dbReference type="SUPFAM" id="SSF52540">
    <property type="entry name" value="P-loop containing nucleoside triphosphate hydrolases"/>
    <property type="match status" value="1"/>
</dbReference>
<accession>X1V7Y3</accession>
<protein>
    <recommendedName>
        <fullName evidence="2">TraD/TraG TraM recognition site domain-containing protein</fullName>
    </recommendedName>
</protein>
<gene>
    <name evidence="1" type="ORF">S12H4_41722</name>
</gene>
<name>X1V7Y3_9ZZZZ</name>
<proteinExistence type="predicted"/>